<dbReference type="RefSeq" id="WP_163067794.1">
    <property type="nucleotide sequence ID" value="NZ_CP048649.1"/>
</dbReference>
<evidence type="ECO:0000313" key="2">
    <source>
        <dbReference type="Proteomes" id="UP000466848"/>
    </source>
</evidence>
<gene>
    <name evidence="1" type="ORF">Ami103574_15205</name>
</gene>
<reference evidence="1 2" key="1">
    <citation type="submission" date="2020-02" db="EMBL/GenBank/DDBJ databases">
        <authorList>
            <person name="Kim Y.B."/>
            <person name="Roh S.W."/>
        </authorList>
    </citation>
    <scope>NUCLEOTIDE SEQUENCE [LARGE SCALE GENOMIC DNA]</scope>
    <source>
        <strain evidence="1 2">DSM 103574</strain>
    </source>
</reference>
<dbReference type="EMBL" id="CP048649">
    <property type="protein sequence ID" value="QIB70557.1"/>
    <property type="molecule type" value="Genomic_DNA"/>
</dbReference>
<dbReference type="AlphaFoldDB" id="A0A858BYA2"/>
<evidence type="ECO:0000313" key="1">
    <source>
        <dbReference type="EMBL" id="QIB70557.1"/>
    </source>
</evidence>
<dbReference type="Proteomes" id="UP000466848">
    <property type="component" value="Chromosome"/>
</dbReference>
<name>A0A858BYA2_9FIRM</name>
<accession>A0A858BYA2</accession>
<proteinExistence type="predicted"/>
<keyword evidence="2" id="KW-1185">Reference proteome</keyword>
<protein>
    <submittedName>
        <fullName evidence="1">Uncharacterized protein</fullName>
    </submittedName>
</protein>
<dbReference type="KEGG" id="abut:Ami103574_15205"/>
<organism evidence="1 2">
    <name type="scientific">Aminipila butyrica</name>
    <dbReference type="NCBI Taxonomy" id="433296"/>
    <lineage>
        <taxon>Bacteria</taxon>
        <taxon>Bacillati</taxon>
        <taxon>Bacillota</taxon>
        <taxon>Clostridia</taxon>
        <taxon>Peptostreptococcales</taxon>
        <taxon>Anaerovoracaceae</taxon>
        <taxon>Aminipila</taxon>
    </lineage>
</organism>
<sequence length="143" mass="15558">MQHWIDSAAVVTTFAGGYGAYKSAVPKTSVTTTAGKMTVKGAGKTGANNIVNMPKLNVKLTYEEARSVFTNGGTLRAEVIKNSNKIMHGSKLNSHNVIKALTRDGSSINDWAKMSTKTFKSPSGSFQVHFYQNVKTGQYRHTR</sequence>